<dbReference type="InterPro" id="IPR052288">
    <property type="entry name" value="GH45_Enzymes"/>
</dbReference>
<comment type="similarity">
    <text evidence="2">Belongs to the glycosyl hydrolase 45 (cellulase K) family.</text>
</comment>
<dbReference type="OrthoDB" id="10035502at2759"/>
<evidence type="ECO:0000256" key="4">
    <source>
        <dbReference type="ARBA" id="ARBA00022801"/>
    </source>
</evidence>
<keyword evidence="4 12" id="KW-0378">Hydrolase</keyword>
<feature type="signal peptide" evidence="10">
    <location>
        <begin position="1"/>
        <end position="18"/>
    </location>
</feature>
<evidence type="ECO:0000256" key="1">
    <source>
        <dbReference type="ARBA" id="ARBA00000966"/>
    </source>
</evidence>
<keyword evidence="10" id="KW-0732">Signal</keyword>
<keyword evidence="6" id="KW-0119">Carbohydrate metabolism</keyword>
<dbReference type="InterPro" id="IPR036908">
    <property type="entry name" value="RlpA-like_sf"/>
</dbReference>
<comment type="catalytic activity">
    <reaction evidence="1 9">
        <text>Endohydrolysis of (1-&gt;4)-beta-D-glucosidic linkages in cellulose, lichenin and cereal beta-D-glucans.</text>
        <dbReference type="EC" id="3.2.1.4"/>
    </reaction>
</comment>
<dbReference type="GO" id="GO:0008810">
    <property type="term" value="F:cellulase activity"/>
    <property type="evidence" value="ECO:0007669"/>
    <property type="project" value="UniProtKB-EC"/>
</dbReference>
<evidence type="ECO:0000256" key="7">
    <source>
        <dbReference type="ARBA" id="ARBA00023295"/>
    </source>
</evidence>
<evidence type="ECO:0000256" key="5">
    <source>
        <dbReference type="ARBA" id="ARBA00023001"/>
    </source>
</evidence>
<dbReference type="Pfam" id="PF02015">
    <property type="entry name" value="Glyco_hydro_45"/>
    <property type="match status" value="1"/>
</dbReference>
<dbReference type="PROSITE" id="PS01140">
    <property type="entry name" value="GLYCOSYL_HYDROL_F45"/>
    <property type="match status" value="1"/>
</dbReference>
<keyword evidence="8" id="KW-0624">Polysaccharide degradation</keyword>
<name>A0A1Y1ZCE6_9PLEO</name>
<evidence type="ECO:0000256" key="2">
    <source>
        <dbReference type="ARBA" id="ARBA00007793"/>
    </source>
</evidence>
<evidence type="ECO:0000313" key="12">
    <source>
        <dbReference type="EMBL" id="ORY07932.1"/>
    </source>
</evidence>
<dbReference type="CDD" id="cd22278">
    <property type="entry name" value="DPBB_GH45_endoglucanase"/>
    <property type="match status" value="1"/>
</dbReference>
<dbReference type="EC" id="3.2.1.4" evidence="3 9"/>
<dbReference type="Gene3D" id="2.40.40.10">
    <property type="entry name" value="RlpA-like domain"/>
    <property type="match status" value="1"/>
</dbReference>
<evidence type="ECO:0000259" key="11">
    <source>
        <dbReference type="PROSITE" id="PS01140"/>
    </source>
</evidence>
<dbReference type="PANTHER" id="PTHR39730">
    <property type="entry name" value="ENDOGLUCANASE 1"/>
    <property type="match status" value="1"/>
</dbReference>
<dbReference type="STRING" id="1231657.A0A1Y1ZCE6"/>
<evidence type="ECO:0000256" key="8">
    <source>
        <dbReference type="ARBA" id="ARBA00023326"/>
    </source>
</evidence>
<keyword evidence="7" id="KW-0326">Glycosidase</keyword>
<keyword evidence="5" id="KW-0136">Cellulose degradation</keyword>
<dbReference type="Proteomes" id="UP000193144">
    <property type="component" value="Unassembled WGS sequence"/>
</dbReference>
<accession>A0A1Y1ZCE6</accession>
<feature type="chain" id="PRO_5013163939" description="Cellulase" evidence="10">
    <location>
        <begin position="19"/>
        <end position="224"/>
    </location>
</feature>
<evidence type="ECO:0000256" key="10">
    <source>
        <dbReference type="SAM" id="SignalP"/>
    </source>
</evidence>
<keyword evidence="13" id="KW-1185">Reference proteome</keyword>
<comment type="caution">
    <text evidence="12">The sequence shown here is derived from an EMBL/GenBank/DDBJ whole genome shotgun (WGS) entry which is preliminary data.</text>
</comment>
<gene>
    <name evidence="12" type="ORF">BCR34DRAFT_626337</name>
</gene>
<dbReference type="AlphaFoldDB" id="A0A1Y1ZCE6"/>
<reference evidence="12 13" key="1">
    <citation type="submission" date="2016-07" db="EMBL/GenBank/DDBJ databases">
        <title>Pervasive Adenine N6-methylation of Active Genes in Fungi.</title>
        <authorList>
            <consortium name="DOE Joint Genome Institute"/>
            <person name="Mondo S.J."/>
            <person name="Dannebaum R.O."/>
            <person name="Kuo R.C."/>
            <person name="Labutti K."/>
            <person name="Haridas S."/>
            <person name="Kuo A."/>
            <person name="Salamov A."/>
            <person name="Ahrendt S.R."/>
            <person name="Lipzen A."/>
            <person name="Sullivan W."/>
            <person name="Andreopoulos W.B."/>
            <person name="Clum A."/>
            <person name="Lindquist E."/>
            <person name="Daum C."/>
            <person name="Ramamoorthy G.K."/>
            <person name="Gryganskyi A."/>
            <person name="Culley D."/>
            <person name="Magnuson J.K."/>
            <person name="James T.Y."/>
            <person name="O'Malley M.A."/>
            <person name="Stajich J.E."/>
            <person name="Spatafora J.W."/>
            <person name="Visel A."/>
            <person name="Grigoriev I.V."/>
        </authorList>
    </citation>
    <scope>NUCLEOTIDE SEQUENCE [LARGE SCALE GENOMIC DNA]</scope>
    <source>
        <strain evidence="12 13">CBS 115471</strain>
    </source>
</reference>
<evidence type="ECO:0000313" key="13">
    <source>
        <dbReference type="Proteomes" id="UP000193144"/>
    </source>
</evidence>
<dbReference type="GO" id="GO:0030245">
    <property type="term" value="P:cellulose catabolic process"/>
    <property type="evidence" value="ECO:0007669"/>
    <property type="project" value="UniProtKB-KW"/>
</dbReference>
<evidence type="ECO:0000256" key="9">
    <source>
        <dbReference type="PROSITE-ProRule" id="PRU10069"/>
    </source>
</evidence>
<dbReference type="PANTHER" id="PTHR39730:SF1">
    <property type="entry name" value="ENDOGLUCANASE 1"/>
    <property type="match status" value="1"/>
</dbReference>
<evidence type="ECO:0000256" key="6">
    <source>
        <dbReference type="ARBA" id="ARBA00023277"/>
    </source>
</evidence>
<sequence>MLQTYIIPSLALISSVLAQSGVTTRYWDCCKPSCAWSGKGPVSGPVRTCNVNDQWPNSFTPDAASGCGNGDAYTCSNNGPWAVDDSLAYGFAAAKLAGKSETDWCCACYELTFTSGPVNGKKMVVQVTNTGGDLGDNHFDLAIPGSGVGIFGEGCRKQFNGAFMGNQYGGYINRDDCNLLPAGQFRDGCFWRFDWFQNANNPSVNFKEVTCPQALVDRTQCGRV</sequence>
<feature type="domain" description="Glycosyl hydrolases family 45 active site" evidence="11">
    <location>
        <begin position="23"/>
        <end position="34"/>
    </location>
</feature>
<feature type="active site" description="Nucleophile" evidence="9">
    <location>
        <position position="28"/>
    </location>
</feature>
<evidence type="ECO:0000256" key="3">
    <source>
        <dbReference type="ARBA" id="ARBA00012601"/>
    </source>
</evidence>
<protein>
    <recommendedName>
        <fullName evidence="3 9">Cellulase</fullName>
        <ecNumber evidence="3 9">3.2.1.4</ecNumber>
    </recommendedName>
</protein>
<dbReference type="EMBL" id="MCFA01000105">
    <property type="protein sequence ID" value="ORY07932.1"/>
    <property type="molecule type" value="Genomic_DNA"/>
</dbReference>
<dbReference type="SUPFAM" id="SSF50685">
    <property type="entry name" value="Barwin-like endoglucanases"/>
    <property type="match status" value="1"/>
</dbReference>
<proteinExistence type="inferred from homology"/>
<organism evidence="12 13">
    <name type="scientific">Clohesyomyces aquaticus</name>
    <dbReference type="NCBI Taxonomy" id="1231657"/>
    <lineage>
        <taxon>Eukaryota</taxon>
        <taxon>Fungi</taxon>
        <taxon>Dikarya</taxon>
        <taxon>Ascomycota</taxon>
        <taxon>Pezizomycotina</taxon>
        <taxon>Dothideomycetes</taxon>
        <taxon>Pleosporomycetidae</taxon>
        <taxon>Pleosporales</taxon>
        <taxon>Lindgomycetaceae</taxon>
        <taxon>Clohesyomyces</taxon>
    </lineage>
</organism>
<dbReference type="InterPro" id="IPR000334">
    <property type="entry name" value="Glyco_hydro_45"/>
</dbReference>